<reference evidence="2" key="1">
    <citation type="journal article" date="2015" name="Proc. Natl. Acad. Sci. U.S.A.">
        <title>Genome sequencing of adzuki bean (Vigna angularis) provides insight into high starch and low fat accumulation and domestication.</title>
        <authorList>
            <person name="Yang K."/>
            <person name="Tian Z."/>
            <person name="Chen C."/>
            <person name="Luo L."/>
            <person name="Zhao B."/>
            <person name="Wang Z."/>
            <person name="Yu L."/>
            <person name="Li Y."/>
            <person name="Sun Y."/>
            <person name="Li W."/>
            <person name="Chen Y."/>
            <person name="Li Y."/>
            <person name="Zhang Y."/>
            <person name="Ai D."/>
            <person name="Zhao J."/>
            <person name="Shang C."/>
            <person name="Ma Y."/>
            <person name="Wu B."/>
            <person name="Wang M."/>
            <person name="Gao L."/>
            <person name="Sun D."/>
            <person name="Zhang P."/>
            <person name="Guo F."/>
            <person name="Wang W."/>
            <person name="Li Y."/>
            <person name="Wang J."/>
            <person name="Varshney R.K."/>
            <person name="Wang J."/>
            <person name="Ling H.Q."/>
            <person name="Wan P."/>
        </authorList>
    </citation>
    <scope>NUCLEOTIDE SEQUENCE</scope>
    <source>
        <strain evidence="2">cv. Jingnong 6</strain>
    </source>
</reference>
<dbReference type="AlphaFoldDB" id="A0A0L9UKC5"/>
<dbReference type="Gramene" id="KOM43007">
    <property type="protein sequence ID" value="KOM43007"/>
    <property type="gene ID" value="LR48_Vigan05g061100"/>
</dbReference>
<protein>
    <submittedName>
        <fullName evidence="1">Uncharacterized protein</fullName>
    </submittedName>
</protein>
<evidence type="ECO:0000313" key="1">
    <source>
        <dbReference type="EMBL" id="KOM43007.1"/>
    </source>
</evidence>
<accession>A0A0L9UKC5</accession>
<dbReference type="Proteomes" id="UP000053144">
    <property type="component" value="Chromosome 5"/>
</dbReference>
<evidence type="ECO:0000313" key="2">
    <source>
        <dbReference type="Proteomes" id="UP000053144"/>
    </source>
</evidence>
<proteinExistence type="predicted"/>
<organism evidence="1 2">
    <name type="scientific">Phaseolus angularis</name>
    <name type="common">Azuki bean</name>
    <name type="synonym">Vigna angularis</name>
    <dbReference type="NCBI Taxonomy" id="3914"/>
    <lineage>
        <taxon>Eukaryota</taxon>
        <taxon>Viridiplantae</taxon>
        <taxon>Streptophyta</taxon>
        <taxon>Embryophyta</taxon>
        <taxon>Tracheophyta</taxon>
        <taxon>Spermatophyta</taxon>
        <taxon>Magnoliopsida</taxon>
        <taxon>eudicotyledons</taxon>
        <taxon>Gunneridae</taxon>
        <taxon>Pentapetalae</taxon>
        <taxon>rosids</taxon>
        <taxon>fabids</taxon>
        <taxon>Fabales</taxon>
        <taxon>Fabaceae</taxon>
        <taxon>Papilionoideae</taxon>
        <taxon>50 kb inversion clade</taxon>
        <taxon>NPAAA clade</taxon>
        <taxon>indigoferoid/millettioid clade</taxon>
        <taxon>Phaseoleae</taxon>
        <taxon>Vigna</taxon>
    </lineage>
</organism>
<gene>
    <name evidence="1" type="ORF">LR48_Vigan05g061100</name>
</gene>
<sequence length="75" mass="8794">MPKLKFLFFFIPSWETSLFLFNVLHHETFNFINLSLHLRKLAYLFRVLNIALHMLLQLGPAASTNQTTYNLPQAT</sequence>
<dbReference type="EMBL" id="CM003375">
    <property type="protein sequence ID" value="KOM43007.1"/>
    <property type="molecule type" value="Genomic_DNA"/>
</dbReference>
<name>A0A0L9UKC5_PHAAN</name>